<evidence type="ECO:0000259" key="2">
    <source>
        <dbReference type="Pfam" id="PF04773"/>
    </source>
</evidence>
<dbReference type="InterPro" id="IPR032508">
    <property type="entry name" value="FecR_C"/>
</dbReference>
<accession>A0A5S3PMT0</accession>
<keyword evidence="1" id="KW-1133">Transmembrane helix</keyword>
<feature type="domain" description="FecR protein" evidence="2">
    <location>
        <begin position="176"/>
        <end position="271"/>
    </location>
</feature>
<dbReference type="EMBL" id="VATY01000003">
    <property type="protein sequence ID" value="TMM55799.1"/>
    <property type="molecule type" value="Genomic_DNA"/>
</dbReference>
<comment type="caution">
    <text evidence="4">The sequence shown here is derived from an EMBL/GenBank/DDBJ whole genome shotgun (WGS) entry which is preliminary data.</text>
</comment>
<feature type="transmembrane region" description="Helical" evidence="1">
    <location>
        <begin position="94"/>
        <end position="116"/>
    </location>
</feature>
<evidence type="ECO:0000313" key="4">
    <source>
        <dbReference type="EMBL" id="TMM55799.1"/>
    </source>
</evidence>
<dbReference type="Pfam" id="PF04773">
    <property type="entry name" value="FecR"/>
    <property type="match status" value="1"/>
</dbReference>
<name>A0A5S3PMT0_9FLAO</name>
<evidence type="ECO:0000256" key="1">
    <source>
        <dbReference type="SAM" id="Phobius"/>
    </source>
</evidence>
<dbReference type="PANTHER" id="PTHR30273:SF2">
    <property type="entry name" value="PROTEIN FECR"/>
    <property type="match status" value="1"/>
</dbReference>
<sequence>MNSYQQTDEPIMTDSELQKLIVLYLKDEISDVDYRLLEVLLEDEKNAAIFKQYVQDDYVLKNANRQFDANLAKEKLLSQISGSKKPKIFITHSILKYAAVVIILFGLGLFLKSLLFTTNSVGHSAKQVEVVFENGQRSFIGEVNSIGEEKLTYGEVSAQTLTYFKNESLPKSYNTLKVPYGKRFNLVLSDGTKVHMNAGSSLRYPINFPKTGQRNVHLEGEAFFDVAKDSSRPYIVHTDGLDIEVLGTEFNVQAYSDDIEIKTTLREGSVKVYNSDEELILAPNEQSSWIKGKKELNKQDVESSRFTGWMNGQLSFRSVPFKEIIKKMERHYDVQIVNNDEQLDDELFTAIFEEETFEEAILYFSKGYGFEYTIENNKILIE</sequence>
<protein>
    <submittedName>
        <fullName evidence="4">DUF4974 domain-containing protein</fullName>
    </submittedName>
</protein>
<dbReference type="Proteomes" id="UP000310314">
    <property type="component" value="Unassembled WGS sequence"/>
</dbReference>
<dbReference type="AlphaFoldDB" id="A0A5S3PMT0"/>
<organism evidence="4 5">
    <name type="scientific">Maribacter algarum</name>
    <name type="common">ex Zhang et al. 2020</name>
    <dbReference type="NCBI Taxonomy" id="2578118"/>
    <lineage>
        <taxon>Bacteria</taxon>
        <taxon>Pseudomonadati</taxon>
        <taxon>Bacteroidota</taxon>
        <taxon>Flavobacteriia</taxon>
        <taxon>Flavobacteriales</taxon>
        <taxon>Flavobacteriaceae</taxon>
        <taxon>Maribacter</taxon>
    </lineage>
</organism>
<feature type="domain" description="Protein FecR C-terminal" evidence="3">
    <location>
        <begin position="314"/>
        <end position="381"/>
    </location>
</feature>
<evidence type="ECO:0000259" key="3">
    <source>
        <dbReference type="Pfam" id="PF16344"/>
    </source>
</evidence>
<dbReference type="InterPro" id="IPR012373">
    <property type="entry name" value="Ferrdict_sens_TM"/>
</dbReference>
<dbReference type="FunFam" id="2.60.120.1440:FF:000001">
    <property type="entry name" value="Putative anti-sigma factor"/>
    <property type="match status" value="1"/>
</dbReference>
<dbReference type="InterPro" id="IPR006860">
    <property type="entry name" value="FecR"/>
</dbReference>
<reference evidence="4 5" key="1">
    <citation type="submission" date="2019-05" db="EMBL/GenBank/DDBJ databases">
        <authorList>
            <person name="Zhang J.-Y."/>
            <person name="Feg X."/>
            <person name="Du Z.-J."/>
        </authorList>
    </citation>
    <scope>NUCLEOTIDE SEQUENCE [LARGE SCALE GENOMIC DNA]</scope>
    <source>
        <strain evidence="4 5">RZ26</strain>
    </source>
</reference>
<evidence type="ECO:0000313" key="5">
    <source>
        <dbReference type="Proteomes" id="UP000310314"/>
    </source>
</evidence>
<keyword evidence="1" id="KW-0812">Transmembrane</keyword>
<dbReference type="RefSeq" id="WP_138658668.1">
    <property type="nucleotide sequence ID" value="NZ_VATY01000003.1"/>
</dbReference>
<dbReference type="PIRSF" id="PIRSF018266">
    <property type="entry name" value="FecR"/>
    <property type="match status" value="1"/>
</dbReference>
<keyword evidence="5" id="KW-1185">Reference proteome</keyword>
<proteinExistence type="predicted"/>
<dbReference type="Gene3D" id="3.55.50.30">
    <property type="match status" value="1"/>
</dbReference>
<gene>
    <name evidence="4" type="ORF">FEE95_14170</name>
</gene>
<keyword evidence="1" id="KW-0472">Membrane</keyword>
<dbReference type="Gene3D" id="2.60.120.1440">
    <property type="match status" value="1"/>
</dbReference>
<dbReference type="GO" id="GO:0016989">
    <property type="term" value="F:sigma factor antagonist activity"/>
    <property type="evidence" value="ECO:0007669"/>
    <property type="project" value="TreeGrafter"/>
</dbReference>
<dbReference type="OrthoDB" id="704021at2"/>
<dbReference type="PANTHER" id="PTHR30273">
    <property type="entry name" value="PERIPLASMIC SIGNAL SENSOR AND SIGMA FACTOR ACTIVATOR FECR-RELATED"/>
    <property type="match status" value="1"/>
</dbReference>
<dbReference type="Pfam" id="PF16344">
    <property type="entry name" value="FecR_C"/>
    <property type="match status" value="1"/>
</dbReference>